<gene>
    <name evidence="3" type="ORF">COX22_03755</name>
</gene>
<accession>A0A2G9ZK65</accession>
<organism evidence="3 4">
    <name type="scientific">Candidatus Falkowbacteria bacterium CG23_combo_of_CG06-09_8_20_14_all_49_15</name>
    <dbReference type="NCBI Taxonomy" id="1974572"/>
    <lineage>
        <taxon>Bacteria</taxon>
        <taxon>Candidatus Falkowiibacteriota</taxon>
    </lineage>
</organism>
<sequence>MLSIFIRFMSWSLLGLSVLPLPVQAVDNGVFDSSRDWSETQIERYFSGINEIRRADGLAPFSSSGQLAVAAQNKAEDMARAGYFAHYGPDGKTPWQWLDEAGYQPLYAGENLARNGFDADAVLKAWLASAGHKKNIMNEKFSEMGIGIARAAYEGRETIFVVQMFGQPLLDASLSATSQTASS</sequence>
<evidence type="ECO:0000256" key="1">
    <source>
        <dbReference type="SAM" id="SignalP"/>
    </source>
</evidence>
<protein>
    <recommendedName>
        <fullName evidence="2">SCP domain-containing protein</fullName>
    </recommendedName>
</protein>
<evidence type="ECO:0000313" key="3">
    <source>
        <dbReference type="EMBL" id="PIP33566.1"/>
    </source>
</evidence>
<dbReference type="Gene3D" id="3.40.33.10">
    <property type="entry name" value="CAP"/>
    <property type="match status" value="1"/>
</dbReference>
<evidence type="ECO:0000259" key="2">
    <source>
        <dbReference type="Pfam" id="PF00188"/>
    </source>
</evidence>
<reference evidence="3 4" key="1">
    <citation type="submission" date="2017-09" db="EMBL/GenBank/DDBJ databases">
        <title>Depth-based differentiation of microbial function through sediment-hosted aquifers and enrichment of novel symbionts in the deep terrestrial subsurface.</title>
        <authorList>
            <person name="Probst A.J."/>
            <person name="Ladd B."/>
            <person name="Jarett J.K."/>
            <person name="Geller-Mcgrath D.E."/>
            <person name="Sieber C.M."/>
            <person name="Emerson J.B."/>
            <person name="Anantharaman K."/>
            <person name="Thomas B.C."/>
            <person name="Malmstrom R."/>
            <person name="Stieglmeier M."/>
            <person name="Klingl A."/>
            <person name="Woyke T."/>
            <person name="Ryan C.M."/>
            <person name="Banfield J.F."/>
        </authorList>
    </citation>
    <scope>NUCLEOTIDE SEQUENCE [LARGE SCALE GENOMIC DNA]</scope>
    <source>
        <strain evidence="3">CG23_combo_of_CG06-09_8_20_14_all_49_15</strain>
    </source>
</reference>
<dbReference type="CDD" id="cd05379">
    <property type="entry name" value="CAP_bacterial"/>
    <property type="match status" value="1"/>
</dbReference>
<feature type="domain" description="SCP" evidence="2">
    <location>
        <begin position="49"/>
        <end position="165"/>
    </location>
</feature>
<dbReference type="InterPro" id="IPR035940">
    <property type="entry name" value="CAP_sf"/>
</dbReference>
<name>A0A2G9ZK65_9BACT</name>
<comment type="caution">
    <text evidence="3">The sequence shown here is derived from an EMBL/GenBank/DDBJ whole genome shotgun (WGS) entry which is preliminary data.</text>
</comment>
<evidence type="ECO:0000313" key="4">
    <source>
        <dbReference type="Proteomes" id="UP000230729"/>
    </source>
</evidence>
<dbReference type="PANTHER" id="PTHR31157">
    <property type="entry name" value="SCP DOMAIN-CONTAINING PROTEIN"/>
    <property type="match status" value="1"/>
</dbReference>
<dbReference type="EMBL" id="PCSD01000092">
    <property type="protein sequence ID" value="PIP33566.1"/>
    <property type="molecule type" value="Genomic_DNA"/>
</dbReference>
<feature type="chain" id="PRO_5013614433" description="SCP domain-containing protein" evidence="1">
    <location>
        <begin position="26"/>
        <end position="183"/>
    </location>
</feature>
<dbReference type="Proteomes" id="UP000230729">
    <property type="component" value="Unassembled WGS sequence"/>
</dbReference>
<dbReference type="Pfam" id="PF00188">
    <property type="entry name" value="CAP"/>
    <property type="match status" value="1"/>
</dbReference>
<dbReference type="PANTHER" id="PTHR31157:SF1">
    <property type="entry name" value="SCP DOMAIN-CONTAINING PROTEIN"/>
    <property type="match status" value="1"/>
</dbReference>
<dbReference type="AlphaFoldDB" id="A0A2G9ZK65"/>
<proteinExistence type="predicted"/>
<dbReference type="InterPro" id="IPR014044">
    <property type="entry name" value="CAP_dom"/>
</dbReference>
<keyword evidence="1" id="KW-0732">Signal</keyword>
<dbReference type="SUPFAM" id="SSF55797">
    <property type="entry name" value="PR-1-like"/>
    <property type="match status" value="1"/>
</dbReference>
<feature type="signal peptide" evidence="1">
    <location>
        <begin position="1"/>
        <end position="25"/>
    </location>
</feature>